<keyword evidence="2" id="KW-1185">Reference proteome</keyword>
<accession>A0ACB8FTB2</accession>
<evidence type="ECO:0000313" key="1">
    <source>
        <dbReference type="EMBL" id="KAH8010281.1"/>
    </source>
</evidence>
<dbReference type="EMBL" id="CM037624">
    <property type="protein sequence ID" value="KAH8010281.1"/>
    <property type="molecule type" value="Genomic_DNA"/>
</dbReference>
<proteinExistence type="predicted"/>
<organism evidence="1 2">
    <name type="scientific">Sphaerodactylus townsendi</name>
    <dbReference type="NCBI Taxonomy" id="933632"/>
    <lineage>
        <taxon>Eukaryota</taxon>
        <taxon>Metazoa</taxon>
        <taxon>Chordata</taxon>
        <taxon>Craniata</taxon>
        <taxon>Vertebrata</taxon>
        <taxon>Euteleostomi</taxon>
        <taxon>Lepidosauria</taxon>
        <taxon>Squamata</taxon>
        <taxon>Bifurcata</taxon>
        <taxon>Gekkota</taxon>
        <taxon>Sphaerodactylidae</taxon>
        <taxon>Sphaerodactylus</taxon>
    </lineage>
</organism>
<reference evidence="1" key="1">
    <citation type="submission" date="2021-08" db="EMBL/GenBank/DDBJ databases">
        <title>The first chromosome-level gecko genome reveals the dynamic sex chromosomes of Neotropical dwarf geckos (Sphaerodactylidae: Sphaerodactylus).</title>
        <authorList>
            <person name="Pinto B.J."/>
            <person name="Keating S.E."/>
            <person name="Gamble T."/>
        </authorList>
    </citation>
    <scope>NUCLEOTIDE SEQUENCE</scope>
    <source>
        <strain evidence="1">TG3544</strain>
    </source>
</reference>
<protein>
    <submittedName>
        <fullName evidence="1">Uncharacterized protein</fullName>
    </submittedName>
</protein>
<comment type="caution">
    <text evidence="1">The sequence shown here is derived from an EMBL/GenBank/DDBJ whole genome shotgun (WGS) entry which is preliminary data.</text>
</comment>
<sequence>MPFPGIGTQDGKSFCSKQMGPLQRQLQKGEYELFRHSPMFESDFVQISKRGDPIEIHNQEQIVTIGITTSSPVLLIPDILLLARPISLPKDHAWPHVTKLHCGHQVKYELSRLFPLCLVKISIHDVERQQLKFKLASGRTFYLQLCPESYKRKELFDSWTKMIQLLWPPSENKLETKKFDHIRSSPRSKPKAPFPQPTTMSMTAWSDLIITRNLMEDKVKRKVSKAKPFGEDPDSPLGAEEDTELVSPPPSQVWEGTETSEEELAGRSSSHRSHGNSPSLRRRSIKQNRSSRSKSRQRAATERERQVKEWDQALRAAIPARFPHPSPPARFIGPVATGGLSQCCSQEAAA</sequence>
<evidence type="ECO:0000313" key="2">
    <source>
        <dbReference type="Proteomes" id="UP000827872"/>
    </source>
</evidence>
<dbReference type="Proteomes" id="UP000827872">
    <property type="component" value="Linkage Group LG11"/>
</dbReference>
<name>A0ACB8FTB2_9SAUR</name>
<gene>
    <name evidence="1" type="ORF">K3G42_000871</name>
</gene>